<geneLocation type="plasmid" evidence="2 3">
    <name>pPDG1</name>
</geneLocation>
<evidence type="ECO:0000313" key="2">
    <source>
        <dbReference type="EMBL" id="AII10341.1"/>
    </source>
</evidence>
<gene>
    <name evidence="2" type="ORF">EP51_39110</name>
</gene>
<evidence type="ECO:0000256" key="1">
    <source>
        <dbReference type="SAM" id="MobiDB-lite"/>
    </source>
</evidence>
<organism evidence="2 3">
    <name type="scientific">Rhodococcus opacus</name>
    <name type="common">Nocardia opaca</name>
    <dbReference type="NCBI Taxonomy" id="37919"/>
    <lineage>
        <taxon>Bacteria</taxon>
        <taxon>Bacillati</taxon>
        <taxon>Actinomycetota</taxon>
        <taxon>Actinomycetes</taxon>
        <taxon>Mycobacteriales</taxon>
        <taxon>Nocardiaceae</taxon>
        <taxon>Rhodococcus</taxon>
    </lineage>
</organism>
<reference evidence="2 3" key="1">
    <citation type="submission" date="2014-07" db="EMBL/GenBank/DDBJ databases">
        <title>Genome Sequence of Rhodococcus opacus Strain R7, a Biodegrader of Mono- and Polycyclic Aromatic Hydrocarbons.</title>
        <authorList>
            <person name="Di Gennaro P."/>
            <person name="Zampolli J."/>
            <person name="Presti I."/>
            <person name="Cappelletti M."/>
            <person name="D'Ursi P."/>
            <person name="Orro A."/>
            <person name="Mezzelani A."/>
            <person name="Milanesi L."/>
        </authorList>
    </citation>
    <scope>NUCLEOTIDE SEQUENCE [LARGE SCALE GENOMIC DNA]</scope>
    <source>
        <strain evidence="2 3">R7</strain>
        <plasmid evidence="2">pPDG1</plasmid>
    </source>
</reference>
<feature type="compositionally biased region" description="Basic and acidic residues" evidence="1">
    <location>
        <begin position="129"/>
        <end position="144"/>
    </location>
</feature>
<dbReference type="AlphaFoldDB" id="A0A076EX20"/>
<dbReference type="EMBL" id="CP008948">
    <property type="protein sequence ID" value="AII10341.1"/>
    <property type="molecule type" value="Genomic_DNA"/>
</dbReference>
<dbReference type="Proteomes" id="UP000028488">
    <property type="component" value="Plasmid pPDG1"/>
</dbReference>
<name>A0A076EX20_RHOOP</name>
<dbReference type="InterPro" id="IPR052042">
    <property type="entry name" value="Tail_sheath_structural"/>
</dbReference>
<dbReference type="PANTHER" id="PTHR35861:SF1">
    <property type="entry name" value="PHAGE TAIL SHEATH PROTEIN"/>
    <property type="match status" value="1"/>
</dbReference>
<accession>A0A076EX20</accession>
<sequence>MPTYQSPGVYTQEIDSGSRPIEGVGTAVAAFVGLSEKGPFNEPTLVSSWPQFNSTFGGFVDTACLARSVFAISGEKSPQPFSDGLLGLVSRRCRGRLMPIVHLDLRSRPNTPARRSGRTMGEGFLDGMSRTRESLHADDPWGSP</sequence>
<proteinExistence type="predicted"/>
<dbReference type="PANTHER" id="PTHR35861">
    <property type="match status" value="1"/>
</dbReference>
<feature type="region of interest" description="Disordered" evidence="1">
    <location>
        <begin position="108"/>
        <end position="144"/>
    </location>
</feature>
<dbReference type="Gene3D" id="3.40.50.11780">
    <property type="match status" value="1"/>
</dbReference>
<keyword evidence="2" id="KW-0614">Plasmid</keyword>
<evidence type="ECO:0000313" key="3">
    <source>
        <dbReference type="Proteomes" id="UP000028488"/>
    </source>
</evidence>
<protein>
    <submittedName>
        <fullName evidence="2">Uncharacterized protein</fullName>
    </submittedName>
</protein>